<dbReference type="OrthoDB" id="1748181at2759"/>
<accession>A0A835HZZ2</accession>
<dbReference type="PANTHER" id="PTHR33710">
    <property type="entry name" value="BNAC02G09200D PROTEIN"/>
    <property type="match status" value="1"/>
</dbReference>
<feature type="region of interest" description="Disordered" evidence="1">
    <location>
        <begin position="129"/>
        <end position="149"/>
    </location>
</feature>
<dbReference type="SUPFAM" id="SSF56219">
    <property type="entry name" value="DNase I-like"/>
    <property type="match status" value="1"/>
</dbReference>
<name>A0A835HZZ2_9MAGN</name>
<dbReference type="InterPro" id="IPR036691">
    <property type="entry name" value="Endo/exonu/phosph_ase_sf"/>
</dbReference>
<dbReference type="PANTHER" id="PTHR33710:SF71">
    <property type="entry name" value="ENDONUCLEASE_EXONUCLEASE_PHOSPHATASE DOMAIN-CONTAINING PROTEIN"/>
    <property type="match status" value="1"/>
</dbReference>
<gene>
    <name evidence="2" type="ORF">IFM89_033419</name>
</gene>
<dbReference type="EMBL" id="JADFTS010000005">
    <property type="protein sequence ID" value="KAF9607212.1"/>
    <property type="molecule type" value="Genomic_DNA"/>
</dbReference>
<dbReference type="Proteomes" id="UP000631114">
    <property type="component" value="Unassembled WGS sequence"/>
</dbReference>
<sequence>MEEKKQGSGMLENPNQEVHEVVMIPEIAGVDTESLPKAATAVTEVNTETAPTAHTRKLMVSINPSSIFCPPNESSIVLHNNFTLLEEELPIEETQNQVTKESETIETRWSDMVEVEATAITPFASGTTIGAKRGRKKKNDPSKVTMSGPPTVQTRALALMQTHPPPTPNSSDNDLLLTFVHASCFIGGRRQLWSEIELLQHSGPRMVVGDFNCVLSYQEKKGGLRPNRLAMEEFFNALNSCNLLEAQHSGMEFSWCNNQRGVRRMVAKLDRILINDFWERSFIGWKYKTLSRVSSDHSPLCGELSYIPKPENTPFHFNIFWASHPSFVDLVKHSWNQDTNGLPMIKLMRKLQQLKQDLKIWNRNVFGVVEMNIKKA</sequence>
<dbReference type="Gene3D" id="3.60.10.10">
    <property type="entry name" value="Endonuclease/exonuclease/phosphatase"/>
    <property type="match status" value="1"/>
</dbReference>
<keyword evidence="3" id="KW-1185">Reference proteome</keyword>
<dbReference type="AlphaFoldDB" id="A0A835HZZ2"/>
<reference evidence="2 3" key="1">
    <citation type="submission" date="2020-10" db="EMBL/GenBank/DDBJ databases">
        <title>The Coptis chinensis genome and diversification of protoberbering-type alkaloids.</title>
        <authorList>
            <person name="Wang B."/>
            <person name="Shu S."/>
            <person name="Song C."/>
            <person name="Liu Y."/>
        </authorList>
    </citation>
    <scope>NUCLEOTIDE SEQUENCE [LARGE SCALE GENOMIC DNA]</scope>
    <source>
        <strain evidence="2">HL-2020</strain>
        <tissue evidence="2">Leaf</tissue>
    </source>
</reference>
<comment type="caution">
    <text evidence="2">The sequence shown here is derived from an EMBL/GenBank/DDBJ whole genome shotgun (WGS) entry which is preliminary data.</text>
</comment>
<evidence type="ECO:0000313" key="3">
    <source>
        <dbReference type="Proteomes" id="UP000631114"/>
    </source>
</evidence>
<evidence type="ECO:0000313" key="2">
    <source>
        <dbReference type="EMBL" id="KAF9607212.1"/>
    </source>
</evidence>
<organism evidence="2 3">
    <name type="scientific">Coptis chinensis</name>
    <dbReference type="NCBI Taxonomy" id="261450"/>
    <lineage>
        <taxon>Eukaryota</taxon>
        <taxon>Viridiplantae</taxon>
        <taxon>Streptophyta</taxon>
        <taxon>Embryophyta</taxon>
        <taxon>Tracheophyta</taxon>
        <taxon>Spermatophyta</taxon>
        <taxon>Magnoliopsida</taxon>
        <taxon>Ranunculales</taxon>
        <taxon>Ranunculaceae</taxon>
        <taxon>Coptidoideae</taxon>
        <taxon>Coptis</taxon>
    </lineage>
</organism>
<protein>
    <submittedName>
        <fullName evidence="2">Uncharacterized protein</fullName>
    </submittedName>
</protein>
<proteinExistence type="predicted"/>
<evidence type="ECO:0000256" key="1">
    <source>
        <dbReference type="SAM" id="MobiDB-lite"/>
    </source>
</evidence>